<evidence type="ECO:0000313" key="3">
    <source>
        <dbReference type="Proteomes" id="UP000708208"/>
    </source>
</evidence>
<feature type="transmembrane region" description="Helical" evidence="1">
    <location>
        <begin position="33"/>
        <end position="51"/>
    </location>
</feature>
<feature type="non-terminal residue" evidence="2">
    <location>
        <position position="1"/>
    </location>
</feature>
<keyword evidence="1" id="KW-0812">Transmembrane</keyword>
<name>A0A8J2NXR8_9HEXA</name>
<gene>
    <name evidence="2" type="ORF">AFUS01_LOCUS11837</name>
</gene>
<reference evidence="2" key="1">
    <citation type="submission" date="2021-06" db="EMBL/GenBank/DDBJ databases">
        <authorList>
            <person name="Hodson N. C."/>
            <person name="Mongue J. A."/>
            <person name="Jaron S. K."/>
        </authorList>
    </citation>
    <scope>NUCLEOTIDE SEQUENCE</scope>
</reference>
<sequence>SSFHTDLSLQAQSKSFPSSPNYFKTDTITMAKILLYTVLLVATAGAISGAATSRKQTTSAQYAEISTILQQLALSLKNTPAVSSNPGIFAAVGDKCESADFNDPGKLLTQCDTLGSHMLCYKDNKCGCFDLARTLTDLGDSLSDEDKETIQELIDAMELLGLTLGSNFDASAKRCALSGNSICLTKDIDLEDVLQPPTPIPGLDELSASLNKMKCATNLECQSMNIPSDPIGVGKCIDPNDDGDDDDRSCVFNFSPSNITEYLDLCDVKNTNQVCYNDNKCGCYDTEKVLTQLNLDADVKAALSASYVALKNEGLTLTTSSDTATNNKCLLIKGSACPREKIDLSKIIEFEGSDEVSDALTNFKCAADLECTAVDRENFPKEIGQCSGALSIVSGMVLMLSSIFISRLAFGL</sequence>
<feature type="transmembrane region" description="Helical" evidence="1">
    <location>
        <begin position="388"/>
        <end position="410"/>
    </location>
</feature>
<proteinExistence type="predicted"/>
<dbReference type="AlphaFoldDB" id="A0A8J2NXR8"/>
<keyword evidence="3" id="KW-1185">Reference proteome</keyword>
<keyword evidence="1" id="KW-0472">Membrane</keyword>
<organism evidence="2 3">
    <name type="scientific">Allacma fusca</name>
    <dbReference type="NCBI Taxonomy" id="39272"/>
    <lineage>
        <taxon>Eukaryota</taxon>
        <taxon>Metazoa</taxon>
        <taxon>Ecdysozoa</taxon>
        <taxon>Arthropoda</taxon>
        <taxon>Hexapoda</taxon>
        <taxon>Collembola</taxon>
        <taxon>Symphypleona</taxon>
        <taxon>Sminthuridae</taxon>
        <taxon>Allacma</taxon>
    </lineage>
</organism>
<evidence type="ECO:0000313" key="2">
    <source>
        <dbReference type="EMBL" id="CAG7722718.1"/>
    </source>
</evidence>
<accession>A0A8J2NXR8</accession>
<comment type="caution">
    <text evidence="2">The sequence shown here is derived from an EMBL/GenBank/DDBJ whole genome shotgun (WGS) entry which is preliminary data.</text>
</comment>
<protein>
    <submittedName>
        <fullName evidence="2">Uncharacterized protein</fullName>
    </submittedName>
</protein>
<keyword evidence="1" id="KW-1133">Transmembrane helix</keyword>
<dbReference type="Proteomes" id="UP000708208">
    <property type="component" value="Unassembled WGS sequence"/>
</dbReference>
<dbReference type="EMBL" id="CAJVCH010091889">
    <property type="protein sequence ID" value="CAG7722718.1"/>
    <property type="molecule type" value="Genomic_DNA"/>
</dbReference>
<evidence type="ECO:0000256" key="1">
    <source>
        <dbReference type="SAM" id="Phobius"/>
    </source>
</evidence>